<evidence type="ECO:0000259" key="1">
    <source>
        <dbReference type="Pfam" id="PF11781"/>
    </source>
</evidence>
<protein>
    <recommendedName>
        <fullName evidence="1">RRN7-type domain-containing protein</fullName>
    </recommendedName>
</protein>
<dbReference type="EMBL" id="DTIB01000101">
    <property type="protein sequence ID" value="HGB25507.1"/>
    <property type="molecule type" value="Genomic_DNA"/>
</dbReference>
<gene>
    <name evidence="2" type="ORF">ENV88_05690</name>
</gene>
<comment type="caution">
    <text evidence="2">The sequence shown here is derived from an EMBL/GenBank/DDBJ whole genome shotgun (WGS) entry which is preliminary data.</text>
</comment>
<dbReference type="AlphaFoldDB" id="A0A7C3WVZ9"/>
<sequence length="54" mass="6017">MGEKALRCAVCGSPDVVAKIEGKYYCFKCGTALILENSRRMLKELKKKYLDSSA</sequence>
<proteinExistence type="predicted"/>
<evidence type="ECO:0000313" key="2">
    <source>
        <dbReference type="EMBL" id="HGB25507.1"/>
    </source>
</evidence>
<feature type="domain" description="RRN7-type" evidence="1">
    <location>
        <begin position="4"/>
        <end position="31"/>
    </location>
</feature>
<name>A0A7C3WVZ9_THEPE</name>
<dbReference type="Pfam" id="PF11781">
    <property type="entry name" value="Zn_ribbon_RRN7"/>
    <property type="match status" value="1"/>
</dbReference>
<organism evidence="2">
    <name type="scientific">Thermofilum pendens</name>
    <dbReference type="NCBI Taxonomy" id="2269"/>
    <lineage>
        <taxon>Archaea</taxon>
        <taxon>Thermoproteota</taxon>
        <taxon>Thermoprotei</taxon>
        <taxon>Thermofilales</taxon>
        <taxon>Thermofilaceae</taxon>
        <taxon>Thermofilum</taxon>
    </lineage>
</organism>
<accession>A0A7C3WVZ9</accession>
<dbReference type="InterPro" id="IPR021752">
    <property type="entry name" value="TF_Rrn7_Zf"/>
</dbReference>
<reference evidence="2" key="1">
    <citation type="journal article" date="2020" name="mSystems">
        <title>Genome- and Community-Level Interaction Insights into Carbon Utilization and Element Cycling Functions of Hydrothermarchaeota in Hydrothermal Sediment.</title>
        <authorList>
            <person name="Zhou Z."/>
            <person name="Liu Y."/>
            <person name="Xu W."/>
            <person name="Pan J."/>
            <person name="Luo Z.H."/>
            <person name="Li M."/>
        </authorList>
    </citation>
    <scope>NUCLEOTIDE SEQUENCE [LARGE SCALE GENOMIC DNA]</scope>
    <source>
        <strain evidence="2">SpSt-8</strain>
    </source>
</reference>